<dbReference type="Proteomes" id="UP000000851">
    <property type="component" value="Chromosome"/>
</dbReference>
<proteinExistence type="predicted"/>
<sequence length="93" mass="10013">MERLLYTKMGAPIREVGGNLFDKAGVQVGRLDGETVFASDGRYAATLTGGRLVYLSAQRGRISYSFAPTRIRASAAASMIASVILGEEPFVRK</sequence>
<dbReference type="EMBL" id="CP001700">
    <property type="protein sequence ID" value="ACU77444.1"/>
    <property type="molecule type" value="Genomic_DNA"/>
</dbReference>
<dbReference type="RefSeq" id="WP_015797168.1">
    <property type="nucleotide sequence ID" value="NC_013131.1"/>
</dbReference>
<evidence type="ECO:0000313" key="2">
    <source>
        <dbReference type="Proteomes" id="UP000000851"/>
    </source>
</evidence>
<organism evidence="1 2">
    <name type="scientific">Catenulispora acidiphila (strain DSM 44928 / JCM 14897 / NBRC 102108 / NRRL B-24433 / ID139908)</name>
    <dbReference type="NCBI Taxonomy" id="479433"/>
    <lineage>
        <taxon>Bacteria</taxon>
        <taxon>Bacillati</taxon>
        <taxon>Actinomycetota</taxon>
        <taxon>Actinomycetes</taxon>
        <taxon>Catenulisporales</taxon>
        <taxon>Catenulisporaceae</taxon>
        <taxon>Catenulispora</taxon>
    </lineage>
</organism>
<reference evidence="1 2" key="1">
    <citation type="journal article" date="2009" name="Stand. Genomic Sci.">
        <title>Complete genome sequence of Catenulispora acidiphila type strain (ID 139908).</title>
        <authorList>
            <person name="Copeland A."/>
            <person name="Lapidus A."/>
            <person name="Glavina Del Rio T."/>
            <person name="Nolan M."/>
            <person name="Lucas S."/>
            <person name="Chen F."/>
            <person name="Tice H."/>
            <person name="Cheng J.F."/>
            <person name="Bruce D."/>
            <person name="Goodwin L."/>
            <person name="Pitluck S."/>
            <person name="Mikhailova N."/>
            <person name="Pati A."/>
            <person name="Ivanova N."/>
            <person name="Mavromatis K."/>
            <person name="Chen A."/>
            <person name="Palaniappan K."/>
            <person name="Chain P."/>
            <person name="Land M."/>
            <person name="Hauser L."/>
            <person name="Chang Y.J."/>
            <person name="Jeffries C.D."/>
            <person name="Chertkov O."/>
            <person name="Brettin T."/>
            <person name="Detter J.C."/>
            <person name="Han C."/>
            <person name="Ali Z."/>
            <person name="Tindall B.J."/>
            <person name="Goker M."/>
            <person name="Bristow J."/>
            <person name="Eisen J.A."/>
            <person name="Markowitz V."/>
            <person name="Hugenholtz P."/>
            <person name="Kyrpides N.C."/>
            <person name="Klenk H.P."/>
        </authorList>
    </citation>
    <scope>NUCLEOTIDE SEQUENCE [LARGE SCALE GENOMIC DNA]</scope>
    <source>
        <strain evidence="2">DSM 44928 / JCM 14897 / NBRC 102108 / NRRL B-24433 / ID139908</strain>
    </source>
</reference>
<dbReference type="KEGG" id="cai:Caci_8628"/>
<dbReference type="HOGENOM" id="CLU_185895_0_0_11"/>
<dbReference type="AlphaFoldDB" id="C7Q0B1"/>
<name>C7Q0B1_CATAD</name>
<dbReference type="eggNOG" id="ENOG5033J64">
    <property type="taxonomic scope" value="Bacteria"/>
</dbReference>
<dbReference type="STRING" id="479433.Caci_8628"/>
<gene>
    <name evidence="1" type="ordered locus">Caci_8628</name>
</gene>
<evidence type="ECO:0000313" key="1">
    <source>
        <dbReference type="EMBL" id="ACU77444.1"/>
    </source>
</evidence>
<protein>
    <submittedName>
        <fullName evidence="1">Uncharacterized protein</fullName>
    </submittedName>
</protein>
<dbReference type="OrthoDB" id="8480736at2"/>
<accession>C7Q0B1</accession>
<dbReference type="InParanoid" id="C7Q0B1"/>
<keyword evidence="2" id="KW-1185">Reference proteome</keyword>